<dbReference type="KEGG" id="poi:BOP93_11980"/>
<dbReference type="PANTHER" id="PTHR46637">
    <property type="entry name" value="TIS1421-TRANSPOSASE PROTEIN A"/>
    <property type="match status" value="1"/>
</dbReference>
<feature type="domain" description="Insertion element IS402-like" evidence="1">
    <location>
        <begin position="1"/>
        <end position="44"/>
    </location>
</feature>
<evidence type="ECO:0000313" key="3">
    <source>
        <dbReference type="Proteomes" id="UP000239888"/>
    </source>
</evidence>
<accession>A0A2L0RWC5</accession>
<dbReference type="PANTHER" id="PTHR46637:SF1">
    <property type="entry name" value="BLL5188 PROTEIN"/>
    <property type="match status" value="1"/>
</dbReference>
<dbReference type="InterPro" id="IPR025161">
    <property type="entry name" value="IS402-like_dom"/>
</dbReference>
<sequence>MLNGVFWMFCSGATWRVMPERYGPWSTVYQRFRHWCSQGIFDKMLKRLHVKLNTQGLIDLGT</sequence>
<organism evidence="2 3">
    <name type="scientific">Pseudomonas orientalis</name>
    <dbReference type="NCBI Taxonomy" id="76758"/>
    <lineage>
        <taxon>Bacteria</taxon>
        <taxon>Pseudomonadati</taxon>
        <taxon>Pseudomonadota</taxon>
        <taxon>Gammaproteobacteria</taxon>
        <taxon>Pseudomonadales</taxon>
        <taxon>Pseudomonadaceae</taxon>
        <taxon>Pseudomonas</taxon>
    </lineage>
</organism>
<reference evidence="2 3" key="1">
    <citation type="journal article" date="2018" name="Front. Microbiol.">
        <title>Pseudomonas orientalis F9: A Potent Antagonist against Phytopathogens with Phytotoxic Effect in the Apple Flower.</title>
        <authorList>
            <person name="Zengerer V."/>
            <person name="Schmid M."/>
            <person name="Bieri M."/>
            <person name="Muller D.C."/>
            <person name="Remus-Emsermann M.N.P."/>
            <person name="Ahrens C.H."/>
            <person name="Pelludat C."/>
        </authorList>
    </citation>
    <scope>NUCLEOTIDE SEQUENCE [LARGE SCALE GENOMIC DNA]</scope>
    <source>
        <strain evidence="2 3">F9</strain>
    </source>
</reference>
<dbReference type="Proteomes" id="UP000239888">
    <property type="component" value="Chromosome"/>
</dbReference>
<dbReference type="Pfam" id="PF13340">
    <property type="entry name" value="DUF4096"/>
    <property type="match status" value="1"/>
</dbReference>
<dbReference type="EMBL" id="CP018049">
    <property type="protein sequence ID" value="AUZ46281.1"/>
    <property type="molecule type" value="Genomic_DNA"/>
</dbReference>
<dbReference type="AlphaFoldDB" id="A0A2L0RWC5"/>
<proteinExistence type="predicted"/>
<evidence type="ECO:0000259" key="1">
    <source>
        <dbReference type="Pfam" id="PF13340"/>
    </source>
</evidence>
<gene>
    <name evidence="2" type="ORF">BOP93_11980</name>
</gene>
<name>A0A2L0RWC5_9PSED</name>
<protein>
    <recommendedName>
        <fullName evidence="1">Insertion element IS402-like domain-containing protein</fullName>
    </recommendedName>
</protein>
<evidence type="ECO:0000313" key="2">
    <source>
        <dbReference type="EMBL" id="AUZ46281.1"/>
    </source>
</evidence>
<dbReference type="InterPro" id="IPR052909">
    <property type="entry name" value="Transposase_6_like"/>
</dbReference>